<keyword evidence="3 7" id="KW-1133">Transmembrane helix</keyword>
<keyword evidence="5" id="KW-0675">Receptor</keyword>
<comment type="subcellular location">
    <subcellularLocation>
        <location evidence="1">Membrane</location>
        <topology evidence="1">Multi-pass membrane protein</topology>
    </subcellularLocation>
</comment>
<evidence type="ECO:0000256" key="6">
    <source>
        <dbReference type="ARBA" id="ARBA00023180"/>
    </source>
</evidence>
<feature type="transmembrane region" description="Helical" evidence="7">
    <location>
        <begin position="1009"/>
        <end position="1033"/>
    </location>
</feature>
<feature type="chain" id="PRO_5042823427" description="Receptor ligand binding region domain-containing protein" evidence="8">
    <location>
        <begin position="21"/>
        <end position="1115"/>
    </location>
</feature>
<evidence type="ECO:0000256" key="2">
    <source>
        <dbReference type="ARBA" id="ARBA00022692"/>
    </source>
</evidence>
<proteinExistence type="predicted"/>
<dbReference type="InterPro" id="IPR001828">
    <property type="entry name" value="ANF_lig-bd_rcpt"/>
</dbReference>
<gene>
    <name evidence="10" type="ORF">SNE40_017046</name>
</gene>
<dbReference type="GO" id="GO:0004930">
    <property type="term" value="F:G protein-coupled receptor activity"/>
    <property type="evidence" value="ECO:0007669"/>
    <property type="project" value="InterPro"/>
</dbReference>
<protein>
    <recommendedName>
        <fullName evidence="9">Receptor ligand binding region domain-containing protein</fullName>
    </recommendedName>
</protein>
<evidence type="ECO:0000313" key="11">
    <source>
        <dbReference type="Proteomes" id="UP001347796"/>
    </source>
</evidence>
<dbReference type="InterPro" id="IPR000337">
    <property type="entry name" value="GPCR_3"/>
</dbReference>
<accession>A0AAN8JED1</accession>
<dbReference type="SUPFAM" id="SSF53822">
    <property type="entry name" value="Periplasmic binding protein-like I"/>
    <property type="match status" value="2"/>
</dbReference>
<keyword evidence="6" id="KW-0325">Glycoprotein</keyword>
<evidence type="ECO:0000256" key="5">
    <source>
        <dbReference type="ARBA" id="ARBA00023170"/>
    </source>
</evidence>
<keyword evidence="4 7" id="KW-0472">Membrane</keyword>
<evidence type="ECO:0000259" key="9">
    <source>
        <dbReference type="Pfam" id="PF01094"/>
    </source>
</evidence>
<comment type="caution">
    <text evidence="10">The sequence shown here is derived from an EMBL/GenBank/DDBJ whole genome shotgun (WGS) entry which is preliminary data.</text>
</comment>
<dbReference type="Proteomes" id="UP001347796">
    <property type="component" value="Unassembled WGS sequence"/>
</dbReference>
<evidence type="ECO:0000256" key="1">
    <source>
        <dbReference type="ARBA" id="ARBA00004141"/>
    </source>
</evidence>
<reference evidence="10 11" key="1">
    <citation type="submission" date="2024-01" db="EMBL/GenBank/DDBJ databases">
        <title>The genome of the rayed Mediterranean limpet Patella caerulea (Linnaeus, 1758).</title>
        <authorList>
            <person name="Anh-Thu Weber A."/>
            <person name="Halstead-Nussloch G."/>
        </authorList>
    </citation>
    <scope>NUCLEOTIDE SEQUENCE [LARGE SCALE GENOMIC DNA]</scope>
    <source>
        <strain evidence="10">AATW-2023a</strain>
        <tissue evidence="10">Whole specimen</tissue>
    </source>
</reference>
<organism evidence="10 11">
    <name type="scientific">Patella caerulea</name>
    <name type="common">Rayed Mediterranean limpet</name>
    <dbReference type="NCBI Taxonomy" id="87958"/>
    <lineage>
        <taxon>Eukaryota</taxon>
        <taxon>Metazoa</taxon>
        <taxon>Spiralia</taxon>
        <taxon>Lophotrochozoa</taxon>
        <taxon>Mollusca</taxon>
        <taxon>Gastropoda</taxon>
        <taxon>Patellogastropoda</taxon>
        <taxon>Patelloidea</taxon>
        <taxon>Patellidae</taxon>
        <taxon>Patella</taxon>
    </lineage>
</organism>
<name>A0AAN8JED1_PATCE</name>
<sequence>MAKITLILTVVLQCLEVTSLDMIRYPDDASVYIGGFFSVYLTGPNGCSSTVDPYSIQEFEAVRWIIDKLNNNAFLKGGHKIGIHAFKTCGIPEIAVSKALELSQAYSNTSQIPLVFAMLSPTDSSETKAVSRVFSSLPEQDRLLMLGYGATSSKLGDQSIYKNFFRIIPPGDIQVQVMLQLMLELKWNYVAIIYEDVDYGGDTARLLRTMANEKGVCIPVYHSFTRVHYTENFTSFIYAVLDFKISGIVYIGSGSFIKKLFEKFTTIIDDLDIEFIVSGSNKLLPTYFHRLEKESFPMAKGALVTSIPKIHIQEFDDYWKGIKASMFARSWLNITKQSDFDNLEQSVYVSYAIKAVLLLANLFKKLQMEICTNDTFCSQLLELPKQRYIDEMEVMDMNLTDTFPFTLQMFQNSSSKKMTFTPSREIDYNSEPSDTIYEVYNYQQCNGVEDCRFMKVGSFKDQKLQLNRSAIRSYPLDGNANPYDVASIAQCPQDPVCSVCVPSDLPDRVLFLKGDWYVVAVVPIYQRKDGYHFKCSKEIRVSLGNDIAESIKFAIENINIELSSLTGKNSTVGLIVINGCESELVIKDKMFRLHKGTYKLRPGILSSEINHRILGYVGGLSSSMSTAIAEVLTKLGYVQVSYASTSPFLSDKTLYPYFLRIPTADDQQAQVIIDIVTSLESTIIQVLYTNGSYGEGGLSALQKLGTTKGVCIIPNEITVTEDYTVFNGLLAKLRQTPQAKLVVTFVRSHLIQPVITSVIQKMQTNEFIFIGSETWGGRESMFLERNRAKLHGSLTISLDLPPVPQFTSYLSEQNINDPSNPWHRYFWEKRGNCIFPGSFQRSGKLDNNDKTMECNLTTLAQPPHDPWIPFAVAATKALVSGVKQVMLSKICNSSMTTCAERNPHLIAKNMKTKVKLDLYGNGTATRIFDDTGNGVVEYQILHITMDSSSGMTQYKQIGSWSKTQGMKFNKGYLHFPLKKYKSLCLTDHECSKCIRPNEADDKVTGSTSWMVYTLIGFGCLLLLCFLVIVILCYRIRHMIQREGEYMDVINIHTSVKNKVSNVSNKSDIYLTAKSSLGIEPYKKEEDRPPNPCLLLPKEQIITVESNKHGTQLSQL</sequence>
<feature type="domain" description="Receptor ligand binding region" evidence="9">
    <location>
        <begin position="548"/>
        <end position="942"/>
    </location>
</feature>
<dbReference type="Gene3D" id="3.40.50.2300">
    <property type="match status" value="4"/>
</dbReference>
<dbReference type="PRINTS" id="PR00248">
    <property type="entry name" value="GPCRMGR"/>
</dbReference>
<feature type="domain" description="Receptor ligand binding region" evidence="9">
    <location>
        <begin position="59"/>
        <end position="369"/>
    </location>
</feature>
<dbReference type="AlphaFoldDB" id="A0AAN8JED1"/>
<keyword evidence="8" id="KW-0732">Signal</keyword>
<evidence type="ECO:0000256" key="3">
    <source>
        <dbReference type="ARBA" id="ARBA00022989"/>
    </source>
</evidence>
<evidence type="ECO:0000256" key="8">
    <source>
        <dbReference type="SAM" id="SignalP"/>
    </source>
</evidence>
<dbReference type="GO" id="GO:0016020">
    <property type="term" value="C:membrane"/>
    <property type="evidence" value="ECO:0007669"/>
    <property type="project" value="UniProtKB-SubCell"/>
</dbReference>
<evidence type="ECO:0000256" key="7">
    <source>
        <dbReference type="SAM" id="Phobius"/>
    </source>
</evidence>
<keyword evidence="11" id="KW-1185">Reference proteome</keyword>
<evidence type="ECO:0000313" key="10">
    <source>
        <dbReference type="EMBL" id="KAK6173630.1"/>
    </source>
</evidence>
<feature type="signal peptide" evidence="8">
    <location>
        <begin position="1"/>
        <end position="20"/>
    </location>
</feature>
<dbReference type="PANTHER" id="PTHR24060">
    <property type="entry name" value="METABOTROPIC GLUTAMATE RECEPTOR"/>
    <property type="match status" value="1"/>
</dbReference>
<dbReference type="EMBL" id="JAZGQO010000011">
    <property type="protein sequence ID" value="KAK6173630.1"/>
    <property type="molecule type" value="Genomic_DNA"/>
</dbReference>
<dbReference type="Pfam" id="PF01094">
    <property type="entry name" value="ANF_receptor"/>
    <property type="match status" value="2"/>
</dbReference>
<evidence type="ECO:0000256" key="4">
    <source>
        <dbReference type="ARBA" id="ARBA00023136"/>
    </source>
</evidence>
<dbReference type="InterPro" id="IPR050726">
    <property type="entry name" value="mGluR"/>
</dbReference>
<dbReference type="InterPro" id="IPR028082">
    <property type="entry name" value="Peripla_BP_I"/>
</dbReference>
<keyword evidence="2 7" id="KW-0812">Transmembrane</keyword>